<keyword evidence="2" id="KW-1185">Reference proteome</keyword>
<accession>A0AAW0H5Z9</accession>
<comment type="caution">
    <text evidence="1">The sequence shown here is derived from an EMBL/GenBank/DDBJ whole genome shotgun (WGS) entry which is preliminary data.</text>
</comment>
<sequence>NLEGSALHLAPLCGNRATKTLLWNGESWGLSWSGERKMQSVDAPRIHSSNFTSIQLFLSLEGKQGGRGITWKEQKDQELEENGFMSSPSRLPWTARTCPVKVLVSSGNSGFLSQRGSEAKDLAVERAVPAPSRQLKGVASTLPRMLFRRTSASHPLSGKDVSIARFCTGEKTTLTPSSTLKNLVLVPTRLEPESPLSASAESGAAAAIPGYLAVLTDAVS</sequence>
<evidence type="ECO:0000313" key="2">
    <source>
        <dbReference type="Proteomes" id="UP001488838"/>
    </source>
</evidence>
<protein>
    <submittedName>
        <fullName evidence="1">Uncharacterized protein</fullName>
    </submittedName>
</protein>
<name>A0AAW0H5Z9_MYOGA</name>
<dbReference type="AlphaFoldDB" id="A0AAW0H5Z9"/>
<organism evidence="1 2">
    <name type="scientific">Myodes glareolus</name>
    <name type="common">Bank vole</name>
    <name type="synonym">Clethrionomys glareolus</name>
    <dbReference type="NCBI Taxonomy" id="447135"/>
    <lineage>
        <taxon>Eukaryota</taxon>
        <taxon>Metazoa</taxon>
        <taxon>Chordata</taxon>
        <taxon>Craniata</taxon>
        <taxon>Vertebrata</taxon>
        <taxon>Euteleostomi</taxon>
        <taxon>Mammalia</taxon>
        <taxon>Eutheria</taxon>
        <taxon>Euarchontoglires</taxon>
        <taxon>Glires</taxon>
        <taxon>Rodentia</taxon>
        <taxon>Myomorpha</taxon>
        <taxon>Muroidea</taxon>
        <taxon>Cricetidae</taxon>
        <taxon>Arvicolinae</taxon>
        <taxon>Myodes</taxon>
    </lineage>
</organism>
<evidence type="ECO:0000313" key="1">
    <source>
        <dbReference type="EMBL" id="KAK7797965.1"/>
    </source>
</evidence>
<dbReference type="EMBL" id="JBBHLL010000751">
    <property type="protein sequence ID" value="KAK7797965.1"/>
    <property type="molecule type" value="Genomic_DNA"/>
</dbReference>
<proteinExistence type="predicted"/>
<gene>
    <name evidence="1" type="ORF">U0070_012911</name>
</gene>
<reference evidence="1 2" key="1">
    <citation type="journal article" date="2023" name="bioRxiv">
        <title>Conserved and derived expression patterns and positive selection on dental genes reveal complex evolutionary context of ever-growing rodent molars.</title>
        <authorList>
            <person name="Calamari Z.T."/>
            <person name="Song A."/>
            <person name="Cohen E."/>
            <person name="Akter M."/>
            <person name="Roy R.D."/>
            <person name="Hallikas O."/>
            <person name="Christensen M.M."/>
            <person name="Li P."/>
            <person name="Marangoni P."/>
            <person name="Jernvall J."/>
            <person name="Klein O.D."/>
        </authorList>
    </citation>
    <scope>NUCLEOTIDE SEQUENCE [LARGE SCALE GENOMIC DNA]</scope>
    <source>
        <strain evidence="1">V071</strain>
    </source>
</reference>
<feature type="non-terminal residue" evidence="1">
    <location>
        <position position="1"/>
    </location>
</feature>
<dbReference type="Proteomes" id="UP001488838">
    <property type="component" value="Unassembled WGS sequence"/>
</dbReference>